<accession>A0A367VEW4</accession>
<reference evidence="2 3" key="1">
    <citation type="submission" date="2014-07" db="EMBL/GenBank/DDBJ databases">
        <title>Draft genome sequence of Thalassospira profundimaris R8-17.</title>
        <authorList>
            <person name="Lai Q."/>
            <person name="Shao Z."/>
        </authorList>
    </citation>
    <scope>NUCLEOTIDE SEQUENCE [LARGE SCALE GENOMIC DNA]</scope>
    <source>
        <strain evidence="2 3">R8-17</strain>
    </source>
</reference>
<comment type="caution">
    <text evidence="2">The sequence shown here is derived from an EMBL/GenBank/DDBJ whole genome shotgun (WGS) entry which is preliminary data.</text>
</comment>
<evidence type="ECO:0000313" key="2">
    <source>
        <dbReference type="EMBL" id="RCK23041.1"/>
    </source>
</evidence>
<feature type="compositionally biased region" description="Basic and acidic residues" evidence="1">
    <location>
        <begin position="496"/>
        <end position="507"/>
    </location>
</feature>
<gene>
    <name evidence="2" type="ORF">TH6_08345</name>
</gene>
<evidence type="ECO:0000256" key="1">
    <source>
        <dbReference type="SAM" id="MobiDB-lite"/>
    </source>
</evidence>
<dbReference type="AlphaFoldDB" id="A0A367VEW4"/>
<organism evidence="2 3">
    <name type="scientific">Thalassospira profundimaris</name>
    <dbReference type="NCBI Taxonomy" id="502049"/>
    <lineage>
        <taxon>Bacteria</taxon>
        <taxon>Pseudomonadati</taxon>
        <taxon>Pseudomonadota</taxon>
        <taxon>Alphaproteobacteria</taxon>
        <taxon>Rhodospirillales</taxon>
        <taxon>Thalassospiraceae</taxon>
        <taxon>Thalassospira</taxon>
    </lineage>
</organism>
<evidence type="ECO:0000313" key="3">
    <source>
        <dbReference type="Proteomes" id="UP000253061"/>
    </source>
</evidence>
<feature type="region of interest" description="Disordered" evidence="1">
    <location>
        <begin position="454"/>
        <end position="507"/>
    </location>
</feature>
<proteinExistence type="predicted"/>
<dbReference type="RefSeq" id="WP_062955284.1">
    <property type="nucleotide sequence ID" value="NZ_JPWB01000003.1"/>
</dbReference>
<dbReference type="Proteomes" id="UP000253061">
    <property type="component" value="Unassembled WGS sequence"/>
</dbReference>
<protein>
    <recommendedName>
        <fullName evidence="4">DUF2336 domain-containing protein</fullName>
    </recommendedName>
</protein>
<evidence type="ECO:0008006" key="4">
    <source>
        <dbReference type="Google" id="ProtNLM"/>
    </source>
</evidence>
<sequence length="507" mass="56139">MLSWMFNRQKNAGNGGLEDKASEKLRDLADTVRTIAPETFGSETGRAQGRAIPRKHISENNADAAGLEHAARLSSELDALDEAEDAPDFDSDVRMDVARRLRRHLTDLSPSERLEMVDEFVAAIANMGDCYRPQVIALIEQELGHTPYMTRQAATRLRQDIQAIGRVSIADYIELLSDADFLDIMRGRSEFVQTAAERERAELEAAAKARLIEQQAEKEKGGLLNRLLSSDDAPRNVVPMTPHLSENKVAKPKVPENDILGGQNRISRQAQRRVAHFIMASLFDTLVEQGRMRTEVARALRQSVRQRIEKARFENRMHMPARDGEMDIEIADNEMVENDVVEASDANMTMDQYVLDALSRNDDALVVQALAQYAQIRANAVSKILDSGSARAITALAWRAGMTAPAAVVLQISNGIPESAIESPAVGGRYAMAAADMDWYIDFFSDMKPVVSRAKAEKESEPTPAQQKKPTARNPGRSHGIRPRAGRNSSGLEGLVSDRRSKGRKED</sequence>
<name>A0A367VEW4_9PROT</name>
<dbReference type="EMBL" id="JPWB01000003">
    <property type="protein sequence ID" value="RCK23041.1"/>
    <property type="molecule type" value="Genomic_DNA"/>
</dbReference>